<feature type="transmembrane region" description="Helical" evidence="1">
    <location>
        <begin position="6"/>
        <end position="21"/>
    </location>
</feature>
<proteinExistence type="predicted"/>
<dbReference type="KEGG" id="phal:H9I45_04605"/>
<feature type="transmembrane region" description="Helical" evidence="1">
    <location>
        <begin position="28"/>
        <end position="49"/>
    </location>
</feature>
<evidence type="ECO:0000313" key="2">
    <source>
        <dbReference type="EMBL" id="QOD61735.1"/>
    </source>
</evidence>
<name>A0A7L8AI98_9FLAO</name>
<dbReference type="RefSeq" id="WP_088352893.1">
    <property type="nucleotide sequence ID" value="NZ_CP061813.1"/>
</dbReference>
<evidence type="ECO:0000313" key="3">
    <source>
        <dbReference type="Proteomes" id="UP000516764"/>
    </source>
</evidence>
<dbReference type="EMBL" id="CP061813">
    <property type="protein sequence ID" value="QOD61735.1"/>
    <property type="molecule type" value="Genomic_DNA"/>
</dbReference>
<feature type="transmembrane region" description="Helical" evidence="1">
    <location>
        <begin position="69"/>
        <end position="88"/>
    </location>
</feature>
<evidence type="ECO:0000256" key="1">
    <source>
        <dbReference type="SAM" id="Phobius"/>
    </source>
</evidence>
<keyword evidence="1" id="KW-1133">Transmembrane helix</keyword>
<dbReference type="AlphaFoldDB" id="A0A7L8AI98"/>
<gene>
    <name evidence="2" type="ORF">H9I45_04605</name>
</gene>
<dbReference type="OrthoDB" id="1203097at2"/>
<organism evidence="2 3">
    <name type="scientific">Polaribacter haliotis</name>
    <dbReference type="NCBI Taxonomy" id="1888915"/>
    <lineage>
        <taxon>Bacteria</taxon>
        <taxon>Pseudomonadati</taxon>
        <taxon>Bacteroidota</taxon>
        <taxon>Flavobacteriia</taxon>
        <taxon>Flavobacteriales</taxon>
        <taxon>Flavobacteriaceae</taxon>
    </lineage>
</organism>
<dbReference type="Proteomes" id="UP000516764">
    <property type="component" value="Chromosome"/>
</dbReference>
<protein>
    <submittedName>
        <fullName evidence="2">Uncharacterized protein</fullName>
    </submittedName>
</protein>
<keyword evidence="1" id="KW-0472">Membrane</keyword>
<keyword evidence="1" id="KW-0812">Transmembrane</keyword>
<keyword evidence="3" id="KW-1185">Reference proteome</keyword>
<reference evidence="2 3" key="1">
    <citation type="journal article" date="2016" name="Int. J. Syst. Evol. Microbiol.">
        <title>Polaribacter haliotis sp. nov., isolated from the gut of abalone Haliotis discus hannai.</title>
        <authorList>
            <person name="Kim Y.O."/>
            <person name="Park I.S."/>
            <person name="Park S."/>
            <person name="Nam B.H."/>
            <person name="Park J.M."/>
            <person name="Kim D.G."/>
            <person name="Yoon J.H."/>
        </authorList>
    </citation>
    <scope>NUCLEOTIDE SEQUENCE [LARGE SCALE GENOMIC DNA]</scope>
    <source>
        <strain evidence="2 3">KCTC 52418</strain>
    </source>
</reference>
<accession>A0A7L8AI98</accession>
<sequence>MKALGYIFIFYIGFYFYRLAENHKKNKWLFGFLGIAIYFLSLLIYPLYLRFFNVEDIDEYSLTLVSFKSFAIGFICILISFQLLNFFWNRKKKTNKKEIEKIGK</sequence>